<keyword evidence="4" id="KW-1185">Reference proteome</keyword>
<feature type="region of interest" description="Disordered" evidence="1">
    <location>
        <begin position="236"/>
        <end position="264"/>
    </location>
</feature>
<dbReference type="AlphaFoldDB" id="A0AAD9QZP0"/>
<dbReference type="PANTHER" id="PTHR21068">
    <property type="entry name" value="SPARTIN"/>
    <property type="match status" value="1"/>
</dbReference>
<dbReference type="GO" id="GO:0005886">
    <property type="term" value="C:plasma membrane"/>
    <property type="evidence" value="ECO:0007669"/>
    <property type="project" value="TreeGrafter"/>
</dbReference>
<evidence type="ECO:0000256" key="1">
    <source>
        <dbReference type="SAM" id="MobiDB-lite"/>
    </source>
</evidence>
<feature type="domain" description="MIT" evidence="2">
    <location>
        <begin position="14"/>
        <end position="89"/>
    </location>
</feature>
<name>A0AAD9QZP0_ACRCE</name>
<protein>
    <submittedName>
        <fullName evidence="3">Spartin</fullName>
    </submittedName>
</protein>
<evidence type="ECO:0000313" key="4">
    <source>
        <dbReference type="Proteomes" id="UP001249851"/>
    </source>
</evidence>
<dbReference type="Pfam" id="PF06911">
    <property type="entry name" value="Senescence"/>
    <property type="match status" value="1"/>
</dbReference>
<sequence length="437" mass="48573">MSFQVMERDGPAKVKSQHDEGFRYINEALKYDEQGNTQKALQLYHKGLRNLVAGLSVQCSRSDVEYQQVKQMQQKMTSAPSAPTAEVVVDQMENGCHDDPGDRQEEDENTWEDVKELLVLENSGVTTLSQPQTLKAFQFVNYKPEKQEAPAFLQCGAWMFPMVPGRSPVLNTEPHTYMFPDITIDPTSTQSSNPQPQRAFASVGLILNPNISSMDLQRFERILKCYADFHHYTPSVTQPEEEDADVEGPASRVEERRDEGVSTGEASAVEFTDQNSASRAVAVRPSWGRKVSKGADKLKKHLKPNETPVNVKEETQQNIRQVSGAVVSAVSAMTVQLGRKIAPVIVEKGGKVQQLYTVALKIPGKYCIRVFNMPLCRQYGPQVGEATNNAMGAAGLAFQTWWNVDSLGIKALAKRTAKDTSKEVVKEAEKKYLTDGK</sequence>
<organism evidence="3 4">
    <name type="scientific">Acropora cervicornis</name>
    <name type="common">Staghorn coral</name>
    <dbReference type="NCBI Taxonomy" id="6130"/>
    <lineage>
        <taxon>Eukaryota</taxon>
        <taxon>Metazoa</taxon>
        <taxon>Cnidaria</taxon>
        <taxon>Anthozoa</taxon>
        <taxon>Hexacorallia</taxon>
        <taxon>Scleractinia</taxon>
        <taxon>Astrocoeniina</taxon>
        <taxon>Acroporidae</taxon>
        <taxon>Acropora</taxon>
    </lineage>
</organism>
<reference evidence="3" key="2">
    <citation type="journal article" date="2023" name="Science">
        <title>Genomic signatures of disease resistance in endangered staghorn corals.</title>
        <authorList>
            <person name="Vollmer S.V."/>
            <person name="Selwyn J.D."/>
            <person name="Despard B.A."/>
            <person name="Roesel C.L."/>
        </authorList>
    </citation>
    <scope>NUCLEOTIDE SEQUENCE</scope>
    <source>
        <strain evidence="3">K2</strain>
    </source>
</reference>
<dbReference type="PANTHER" id="PTHR21068:SF43">
    <property type="entry name" value="SPARTIN"/>
    <property type="match status" value="1"/>
</dbReference>
<dbReference type="EMBL" id="JARQWQ010000008">
    <property type="protein sequence ID" value="KAK2570297.1"/>
    <property type="molecule type" value="Genomic_DNA"/>
</dbReference>
<proteinExistence type="predicted"/>
<evidence type="ECO:0000259" key="2">
    <source>
        <dbReference type="SMART" id="SM00745"/>
    </source>
</evidence>
<dbReference type="SMART" id="SM00745">
    <property type="entry name" value="MIT"/>
    <property type="match status" value="1"/>
</dbReference>
<reference evidence="3" key="1">
    <citation type="journal article" date="2023" name="G3 (Bethesda)">
        <title>Whole genome assembly and annotation of the endangered Caribbean coral Acropora cervicornis.</title>
        <authorList>
            <person name="Selwyn J.D."/>
            <person name="Vollmer S.V."/>
        </authorList>
    </citation>
    <scope>NUCLEOTIDE SEQUENCE</scope>
    <source>
        <strain evidence="3">K2</strain>
    </source>
</reference>
<dbReference type="InterPro" id="IPR007330">
    <property type="entry name" value="MIT_dom"/>
</dbReference>
<dbReference type="InterPro" id="IPR009686">
    <property type="entry name" value="Senescence/spartin_C"/>
</dbReference>
<gene>
    <name evidence="3" type="ORF">P5673_005085</name>
</gene>
<dbReference type="Proteomes" id="UP001249851">
    <property type="component" value="Unassembled WGS sequence"/>
</dbReference>
<evidence type="ECO:0000313" key="3">
    <source>
        <dbReference type="EMBL" id="KAK2570297.1"/>
    </source>
</evidence>
<dbReference type="Gene3D" id="1.20.58.80">
    <property type="entry name" value="Phosphotransferase system, lactose/cellobiose-type IIA subunit"/>
    <property type="match status" value="1"/>
</dbReference>
<dbReference type="InterPro" id="IPR036181">
    <property type="entry name" value="MIT_dom_sf"/>
</dbReference>
<dbReference type="GO" id="GO:0051301">
    <property type="term" value="P:cell division"/>
    <property type="evidence" value="ECO:0007669"/>
    <property type="project" value="TreeGrafter"/>
</dbReference>
<accession>A0AAD9QZP0</accession>
<dbReference type="InterPro" id="IPR045036">
    <property type="entry name" value="Spartin-like"/>
</dbReference>
<dbReference type="SUPFAM" id="SSF116846">
    <property type="entry name" value="MIT domain"/>
    <property type="match status" value="1"/>
</dbReference>
<comment type="caution">
    <text evidence="3">The sequence shown here is derived from an EMBL/GenBank/DDBJ whole genome shotgun (WGS) entry which is preliminary data.</text>
</comment>